<dbReference type="HOGENOM" id="CLU_047457_1_0_7"/>
<dbReference type="InterPro" id="IPR003726">
    <property type="entry name" value="HCY_dom"/>
</dbReference>
<feature type="domain" description="Hcy-binding" evidence="5">
    <location>
        <begin position="8"/>
        <end position="318"/>
    </location>
</feature>
<accession>W4LHH5</accession>
<protein>
    <submittedName>
        <fullName evidence="6">Homocysteine methyltransferase</fullName>
    </submittedName>
</protein>
<dbReference type="AlphaFoldDB" id="W4LHH5"/>
<dbReference type="PANTHER" id="PTHR11103">
    <property type="entry name" value="SLR1189 PROTEIN"/>
    <property type="match status" value="1"/>
</dbReference>
<dbReference type="PANTHER" id="PTHR11103:SF18">
    <property type="entry name" value="SLR1189 PROTEIN"/>
    <property type="match status" value="1"/>
</dbReference>
<keyword evidence="2 4" id="KW-0808">Transferase</keyword>
<organism evidence="6 7">
    <name type="scientific">Entotheonella factor</name>
    <dbReference type="NCBI Taxonomy" id="1429438"/>
    <lineage>
        <taxon>Bacteria</taxon>
        <taxon>Pseudomonadati</taxon>
        <taxon>Nitrospinota/Tectimicrobiota group</taxon>
        <taxon>Candidatus Tectimicrobiota</taxon>
        <taxon>Candidatus Entotheonellia</taxon>
        <taxon>Candidatus Entotheonellales</taxon>
        <taxon>Candidatus Entotheonellaceae</taxon>
        <taxon>Candidatus Entotheonella</taxon>
    </lineage>
</organism>
<feature type="binding site" evidence="3 4">
    <location>
        <position position="304"/>
    </location>
    <ligand>
        <name>Zn(2+)</name>
        <dbReference type="ChEBI" id="CHEBI:29105"/>
    </ligand>
</feature>
<evidence type="ECO:0000259" key="5">
    <source>
        <dbReference type="PROSITE" id="PS50970"/>
    </source>
</evidence>
<dbReference type="EMBL" id="AZHW01000666">
    <property type="protein sequence ID" value="ETW97432.1"/>
    <property type="molecule type" value="Genomic_DNA"/>
</dbReference>
<dbReference type="GO" id="GO:0032259">
    <property type="term" value="P:methylation"/>
    <property type="evidence" value="ECO:0007669"/>
    <property type="project" value="UniProtKB-KW"/>
</dbReference>
<comment type="caution">
    <text evidence="6">The sequence shown here is derived from an EMBL/GenBank/DDBJ whole genome shotgun (WGS) entry which is preliminary data.</text>
</comment>
<dbReference type="GO" id="GO:0008270">
    <property type="term" value="F:zinc ion binding"/>
    <property type="evidence" value="ECO:0007669"/>
    <property type="project" value="InterPro"/>
</dbReference>
<reference evidence="6 7" key="1">
    <citation type="journal article" date="2014" name="Nature">
        <title>An environmental bacterial taxon with a large and distinct metabolic repertoire.</title>
        <authorList>
            <person name="Wilson M.C."/>
            <person name="Mori T."/>
            <person name="Ruckert C."/>
            <person name="Uria A.R."/>
            <person name="Helf M.J."/>
            <person name="Takada K."/>
            <person name="Gernert C."/>
            <person name="Steffens U.A."/>
            <person name="Heycke N."/>
            <person name="Schmitt S."/>
            <person name="Rinke C."/>
            <person name="Helfrich E.J."/>
            <person name="Brachmann A.O."/>
            <person name="Gurgui C."/>
            <person name="Wakimoto T."/>
            <person name="Kracht M."/>
            <person name="Crusemann M."/>
            <person name="Hentschel U."/>
            <person name="Abe I."/>
            <person name="Matsunaga S."/>
            <person name="Kalinowski J."/>
            <person name="Takeyama H."/>
            <person name="Piel J."/>
        </authorList>
    </citation>
    <scope>NUCLEOTIDE SEQUENCE [LARGE SCALE GENOMIC DNA]</scope>
    <source>
        <strain evidence="7">TSY1</strain>
    </source>
</reference>
<evidence type="ECO:0000256" key="2">
    <source>
        <dbReference type="ARBA" id="ARBA00022679"/>
    </source>
</evidence>
<keyword evidence="3 4" id="KW-0862">Zinc</keyword>
<keyword evidence="3 4" id="KW-0479">Metal-binding</keyword>
<comment type="cofactor">
    <cofactor evidence="3">
        <name>Zn(2+)</name>
        <dbReference type="ChEBI" id="CHEBI:29105"/>
    </cofactor>
    <text evidence="3">Binds 1 zinc ion per subunit.</text>
</comment>
<name>W4LHH5_ENTF1</name>
<dbReference type="Pfam" id="PF02574">
    <property type="entry name" value="S-methyl_trans"/>
    <property type="match status" value="1"/>
</dbReference>
<keyword evidence="1 4" id="KW-0489">Methyltransferase</keyword>
<evidence type="ECO:0000256" key="4">
    <source>
        <dbReference type="PROSITE-ProRule" id="PRU00333"/>
    </source>
</evidence>
<evidence type="ECO:0000256" key="1">
    <source>
        <dbReference type="ARBA" id="ARBA00022603"/>
    </source>
</evidence>
<sequence>MSESPQTSRNLLERLNAGPVLCAEGYLFELERRGYLQAGAFVPEVVLEYPDAVVALHREFLRAGSDVIEAFTYYGHREKLRLIGKEELLEPLQRNALAIAKQVAAEATDATPLIAGNICNTNAWDPHDKSTDATVQAMFDEQVAWAVEAGVDFIIAETFSYYGEAQLALESIKRAGLPAVVSFALHQDTAFRDEVGIEDTAKRLEQAGAEVVGLNCARGPQTMLPYVAQIRQAVSCHVAALPVPYRTTDEQPTFQSLQDPVSGELPGDRPFPIALDPFTCNRYEMAAFARQAVDLDVRYIGGCCGTGPHHIRAMAEALGRRPPASQYSPDMSKHYALGNDPMLRQTDQEFVAKL</sequence>
<keyword evidence="7" id="KW-1185">Reference proteome</keyword>
<dbReference type="PATRIC" id="fig|1429438.4.peg.4367"/>
<dbReference type="GO" id="GO:0009086">
    <property type="term" value="P:methionine biosynthetic process"/>
    <property type="evidence" value="ECO:0007669"/>
    <property type="project" value="InterPro"/>
</dbReference>
<evidence type="ECO:0000256" key="3">
    <source>
        <dbReference type="PIRSR" id="PIRSR037505-2"/>
    </source>
</evidence>
<feature type="binding site" evidence="3 4">
    <location>
        <position position="216"/>
    </location>
    <ligand>
        <name>Zn(2+)</name>
        <dbReference type="ChEBI" id="CHEBI:29105"/>
    </ligand>
</feature>
<dbReference type="InterPro" id="IPR036589">
    <property type="entry name" value="HCY_dom_sf"/>
</dbReference>
<evidence type="ECO:0000313" key="6">
    <source>
        <dbReference type="EMBL" id="ETW97432.1"/>
    </source>
</evidence>
<gene>
    <name evidence="6" type="ORF">ETSY1_22650</name>
</gene>
<dbReference type="GO" id="GO:0008168">
    <property type="term" value="F:methyltransferase activity"/>
    <property type="evidence" value="ECO:0007669"/>
    <property type="project" value="UniProtKB-UniRule"/>
</dbReference>
<evidence type="ECO:0000313" key="7">
    <source>
        <dbReference type="Proteomes" id="UP000019141"/>
    </source>
</evidence>
<feature type="binding site" evidence="3 4">
    <location>
        <position position="303"/>
    </location>
    <ligand>
        <name>Zn(2+)</name>
        <dbReference type="ChEBI" id="CHEBI:29105"/>
    </ligand>
</feature>
<dbReference type="InterPro" id="IPR017226">
    <property type="entry name" value="BHMT-like"/>
</dbReference>
<dbReference type="Gene3D" id="3.20.20.330">
    <property type="entry name" value="Homocysteine-binding-like domain"/>
    <property type="match status" value="1"/>
</dbReference>
<proteinExistence type="predicted"/>
<dbReference type="Proteomes" id="UP000019141">
    <property type="component" value="Unassembled WGS sequence"/>
</dbReference>
<dbReference type="PROSITE" id="PS50970">
    <property type="entry name" value="HCY"/>
    <property type="match status" value="1"/>
</dbReference>
<dbReference type="PIRSF" id="PIRSF037505">
    <property type="entry name" value="Betaine_HMT"/>
    <property type="match status" value="1"/>
</dbReference>
<dbReference type="SUPFAM" id="SSF82282">
    <property type="entry name" value="Homocysteine S-methyltransferase"/>
    <property type="match status" value="1"/>
</dbReference>